<comment type="function">
    <text evidence="9">Part of the binding-protein-dependent transport system for D-xylose. Probably responsible for the translocation of the substrate across the membrane.</text>
</comment>
<evidence type="ECO:0000256" key="7">
    <source>
        <dbReference type="ARBA" id="ARBA00022989"/>
    </source>
</evidence>
<keyword evidence="2" id="KW-0813">Transport</keyword>
<evidence type="ECO:0000256" key="2">
    <source>
        <dbReference type="ARBA" id="ARBA00022448"/>
    </source>
</evidence>
<proteinExistence type="predicted"/>
<keyword evidence="3" id="KW-1003">Cell membrane</keyword>
<dbReference type="PANTHER" id="PTHR32196">
    <property type="entry name" value="ABC TRANSPORTER PERMEASE PROTEIN YPHD-RELATED-RELATED"/>
    <property type="match status" value="1"/>
</dbReference>
<dbReference type="EMBL" id="QUMS01000001">
    <property type="protein sequence ID" value="REG11711.1"/>
    <property type="molecule type" value="Genomic_DNA"/>
</dbReference>
<evidence type="ECO:0000256" key="9">
    <source>
        <dbReference type="ARBA" id="ARBA00035611"/>
    </source>
</evidence>
<dbReference type="OrthoDB" id="9813906at2"/>
<evidence type="ECO:0000313" key="12">
    <source>
        <dbReference type="EMBL" id="REG11711.1"/>
    </source>
</evidence>
<evidence type="ECO:0000256" key="4">
    <source>
        <dbReference type="ARBA" id="ARBA00022519"/>
    </source>
</evidence>
<evidence type="ECO:0000256" key="5">
    <source>
        <dbReference type="ARBA" id="ARBA00022597"/>
    </source>
</evidence>
<keyword evidence="13" id="KW-1185">Reference proteome</keyword>
<evidence type="ECO:0000256" key="1">
    <source>
        <dbReference type="ARBA" id="ARBA00004651"/>
    </source>
</evidence>
<dbReference type="AlphaFoldDB" id="A0A347ZR04"/>
<gene>
    <name evidence="12" type="ORF">DFR64_1603</name>
</gene>
<keyword evidence="4" id="KW-0997">Cell inner membrane</keyword>
<feature type="transmembrane region" description="Helical" evidence="11">
    <location>
        <begin position="329"/>
        <end position="355"/>
    </location>
</feature>
<organism evidence="12 13">
    <name type="scientific">Pelolinea submarina</name>
    <dbReference type="NCBI Taxonomy" id="913107"/>
    <lineage>
        <taxon>Bacteria</taxon>
        <taxon>Bacillati</taxon>
        <taxon>Chloroflexota</taxon>
        <taxon>Anaerolineae</taxon>
        <taxon>Anaerolineales</taxon>
        <taxon>Anaerolineaceae</taxon>
        <taxon>Pelolinea</taxon>
    </lineage>
</organism>
<keyword evidence="8 11" id="KW-0472">Membrane</keyword>
<feature type="transmembrane region" description="Helical" evidence="11">
    <location>
        <begin position="20"/>
        <end position="41"/>
    </location>
</feature>
<dbReference type="InterPro" id="IPR001851">
    <property type="entry name" value="ABC_transp_permease"/>
</dbReference>
<keyword evidence="5" id="KW-0762">Sugar transport</keyword>
<feature type="transmembrane region" description="Helical" evidence="11">
    <location>
        <begin position="104"/>
        <end position="124"/>
    </location>
</feature>
<dbReference type="CDD" id="cd06579">
    <property type="entry name" value="TM_PBP1_transp_AraH_like"/>
    <property type="match status" value="1"/>
</dbReference>
<dbReference type="GO" id="GO:0022857">
    <property type="term" value="F:transmembrane transporter activity"/>
    <property type="evidence" value="ECO:0007669"/>
    <property type="project" value="InterPro"/>
</dbReference>
<dbReference type="GO" id="GO:0005886">
    <property type="term" value="C:plasma membrane"/>
    <property type="evidence" value="ECO:0007669"/>
    <property type="project" value="UniProtKB-SubCell"/>
</dbReference>
<feature type="transmembrane region" description="Helical" evidence="11">
    <location>
        <begin position="239"/>
        <end position="256"/>
    </location>
</feature>
<evidence type="ECO:0000256" key="6">
    <source>
        <dbReference type="ARBA" id="ARBA00022692"/>
    </source>
</evidence>
<sequence length="391" mass="42124">MSSTMSYLKQQLKKNFQTYAIILAMVVIWILFSFLTEGRYIGPQNISNLFRQMVITSFLAVGMVLIMVTGNIDLSVGKLAGFVSVIVARFQADIWFNYIPNHELLTTAFSVLIGIGVGTVFEIIQGYLTAYLNIPAFIVTLGGSWVLSGGILIITEGKTIPANQPLFSVIAQGYLSPTVGWVVSALIILFSIFSMLKSRRNKIKYGFKPLPMVLEVIRLVALSVLIAIYVAIVNRYNGVQIPVMLLAVTAVVMSYVSTNTPVGRYAYAIGGNREAARLSGVNINKNVFKIFVLMGLMCGISGVVLASYVGYGTIAAGQGYELDAIASTVLGGTSTLGGVGTIFGAIIGSLIMASLTSGLQMMNVPAAWQYVLKGIVLVVAVYADVYLKKNR</sequence>
<evidence type="ECO:0000313" key="13">
    <source>
        <dbReference type="Proteomes" id="UP000256388"/>
    </source>
</evidence>
<evidence type="ECO:0000256" key="11">
    <source>
        <dbReference type="SAM" id="Phobius"/>
    </source>
</evidence>
<evidence type="ECO:0000256" key="3">
    <source>
        <dbReference type="ARBA" id="ARBA00022475"/>
    </source>
</evidence>
<dbReference type="RefSeq" id="WP_116224829.1">
    <property type="nucleotide sequence ID" value="NZ_AP018437.1"/>
</dbReference>
<accession>A0A347ZR04</accession>
<feature type="transmembrane region" description="Helical" evidence="11">
    <location>
        <begin position="367"/>
        <end position="387"/>
    </location>
</feature>
<feature type="transmembrane region" description="Helical" evidence="11">
    <location>
        <begin position="53"/>
        <end position="72"/>
    </location>
</feature>
<protein>
    <recommendedName>
        <fullName evidence="10">Xylose transport system permease protein XylH</fullName>
    </recommendedName>
</protein>
<comment type="caution">
    <text evidence="12">The sequence shown here is derived from an EMBL/GenBank/DDBJ whole genome shotgun (WGS) entry which is preliminary data.</text>
</comment>
<dbReference type="Pfam" id="PF02653">
    <property type="entry name" value="BPD_transp_2"/>
    <property type="match status" value="1"/>
</dbReference>
<dbReference type="PANTHER" id="PTHR32196:SF32">
    <property type="entry name" value="XYLOSE TRANSPORT SYSTEM PERMEASE PROTEIN XYLH"/>
    <property type="match status" value="1"/>
</dbReference>
<reference evidence="12 13" key="1">
    <citation type="submission" date="2018-08" db="EMBL/GenBank/DDBJ databases">
        <title>Genomic Encyclopedia of Type Strains, Phase IV (KMG-IV): sequencing the most valuable type-strain genomes for metagenomic binning, comparative biology and taxonomic classification.</title>
        <authorList>
            <person name="Goeker M."/>
        </authorList>
    </citation>
    <scope>NUCLEOTIDE SEQUENCE [LARGE SCALE GENOMIC DNA]</scope>
    <source>
        <strain evidence="12 13">DSM 23923</strain>
    </source>
</reference>
<feature type="transmembrane region" description="Helical" evidence="11">
    <location>
        <begin position="174"/>
        <end position="196"/>
    </location>
</feature>
<keyword evidence="7 11" id="KW-1133">Transmembrane helix</keyword>
<dbReference type="Proteomes" id="UP000256388">
    <property type="component" value="Unassembled WGS sequence"/>
</dbReference>
<evidence type="ECO:0000256" key="8">
    <source>
        <dbReference type="ARBA" id="ARBA00023136"/>
    </source>
</evidence>
<keyword evidence="6 11" id="KW-0812">Transmembrane</keyword>
<feature type="transmembrane region" description="Helical" evidence="11">
    <location>
        <begin position="287"/>
        <end position="309"/>
    </location>
</feature>
<name>A0A347ZR04_9CHLR</name>
<comment type="subcellular location">
    <subcellularLocation>
        <location evidence="1">Cell membrane</location>
        <topology evidence="1">Multi-pass membrane protein</topology>
    </subcellularLocation>
</comment>
<evidence type="ECO:0000256" key="10">
    <source>
        <dbReference type="ARBA" id="ARBA00035686"/>
    </source>
</evidence>
<feature type="transmembrane region" description="Helical" evidence="11">
    <location>
        <begin position="131"/>
        <end position="154"/>
    </location>
</feature>
<feature type="transmembrane region" description="Helical" evidence="11">
    <location>
        <begin position="216"/>
        <end position="233"/>
    </location>
</feature>